<evidence type="ECO:0000256" key="4">
    <source>
        <dbReference type="ARBA" id="ARBA00022525"/>
    </source>
</evidence>
<dbReference type="GO" id="GO:0006887">
    <property type="term" value="P:exocytosis"/>
    <property type="evidence" value="ECO:0007669"/>
    <property type="project" value="UniProtKB-KW"/>
</dbReference>
<dbReference type="GO" id="GO:0044218">
    <property type="term" value="C:other organism cell membrane"/>
    <property type="evidence" value="ECO:0007669"/>
    <property type="project" value="UniProtKB-KW"/>
</dbReference>
<keyword evidence="11" id="KW-1053">Target membrane</keyword>
<dbReference type="OrthoDB" id="539213at2759"/>
<keyword evidence="13" id="KW-0472">Membrane</keyword>
<evidence type="ECO:0000256" key="1">
    <source>
        <dbReference type="ARBA" id="ARBA00004175"/>
    </source>
</evidence>
<dbReference type="AlphaFoldDB" id="A0A8X6M1D1"/>
<evidence type="ECO:0000256" key="13">
    <source>
        <dbReference type="SAM" id="Phobius"/>
    </source>
</evidence>
<keyword evidence="7" id="KW-0528">Neurotoxin</keyword>
<feature type="repeat" description="ANK" evidence="12">
    <location>
        <begin position="61"/>
        <end position="93"/>
    </location>
</feature>
<evidence type="ECO:0000256" key="9">
    <source>
        <dbReference type="ARBA" id="ARBA00023028"/>
    </source>
</evidence>
<evidence type="ECO:0000313" key="14">
    <source>
        <dbReference type="EMBL" id="GFR28372.1"/>
    </source>
</evidence>
<dbReference type="GO" id="GO:0090729">
    <property type="term" value="F:toxin activity"/>
    <property type="evidence" value="ECO:0007669"/>
    <property type="project" value="UniProtKB-KW"/>
</dbReference>
<evidence type="ECO:0000256" key="12">
    <source>
        <dbReference type="PROSITE-ProRule" id="PRU00023"/>
    </source>
</evidence>
<evidence type="ECO:0000256" key="6">
    <source>
        <dbReference type="ARBA" id="ARBA00022656"/>
    </source>
</evidence>
<dbReference type="Pfam" id="PF12796">
    <property type="entry name" value="Ank_2"/>
    <property type="match status" value="1"/>
</dbReference>
<keyword evidence="9" id="KW-0638">Presynaptic neurotoxin</keyword>
<dbReference type="SMART" id="SM00248">
    <property type="entry name" value="ANK"/>
    <property type="match status" value="3"/>
</dbReference>
<name>A0A8X6M1D1_TRICU</name>
<keyword evidence="4" id="KW-0964">Secreted</keyword>
<proteinExistence type="predicted"/>
<protein>
    <submittedName>
        <fullName evidence="14">Ankyrin repeat family protein</fullName>
    </submittedName>
</protein>
<dbReference type="PANTHER" id="PTHR24171">
    <property type="entry name" value="ANKYRIN REPEAT DOMAIN-CONTAINING PROTEIN 39-RELATED"/>
    <property type="match status" value="1"/>
</dbReference>
<dbReference type="Proteomes" id="UP000887116">
    <property type="component" value="Unassembled WGS sequence"/>
</dbReference>
<dbReference type="InterPro" id="IPR036770">
    <property type="entry name" value="Ankyrin_rpt-contain_sf"/>
</dbReference>
<evidence type="ECO:0000256" key="7">
    <source>
        <dbReference type="ARBA" id="ARBA00022699"/>
    </source>
</evidence>
<dbReference type="EMBL" id="BMAO01028956">
    <property type="protein sequence ID" value="GFR28372.1"/>
    <property type="molecule type" value="Genomic_DNA"/>
</dbReference>
<evidence type="ECO:0000256" key="10">
    <source>
        <dbReference type="ARBA" id="ARBA00023043"/>
    </source>
</evidence>
<evidence type="ECO:0000313" key="15">
    <source>
        <dbReference type="Proteomes" id="UP000887116"/>
    </source>
</evidence>
<accession>A0A8X6M1D1</accession>
<keyword evidence="6" id="KW-0800">Toxin</keyword>
<comment type="caution">
    <text evidence="14">The sequence shown here is derived from an EMBL/GenBank/DDBJ whole genome shotgun (WGS) entry which is preliminary data.</text>
</comment>
<keyword evidence="13" id="KW-0812">Transmembrane</keyword>
<evidence type="ECO:0000256" key="11">
    <source>
        <dbReference type="ARBA" id="ARBA00023298"/>
    </source>
</evidence>
<keyword evidence="3" id="KW-0268">Exocytosis</keyword>
<keyword evidence="10 12" id="KW-0040">ANK repeat</keyword>
<keyword evidence="13" id="KW-1133">Transmembrane helix</keyword>
<keyword evidence="15" id="KW-1185">Reference proteome</keyword>
<evidence type="ECO:0000256" key="8">
    <source>
        <dbReference type="ARBA" id="ARBA00022737"/>
    </source>
</evidence>
<dbReference type="PROSITE" id="PS50297">
    <property type="entry name" value="ANK_REP_REGION"/>
    <property type="match status" value="1"/>
</dbReference>
<sequence>MFKKQATLWFIVVIVCVVITYYYQKSKAAENYQKMLEVAVKSCDLETMKSLAKKSRDASNIGKRALYYAVQRGCLEIVTFLLDEGVDINAINVALFDAASYGQLEVVKLLLKRGANPLVVLKGNTAKTTAIWESLRPINRNNSKKPYDEIIDLLTEAEKNYKLEK</sequence>
<comment type="subcellular location">
    <subcellularLocation>
        <location evidence="2">Secreted</location>
    </subcellularLocation>
    <subcellularLocation>
        <location evidence="1">Target cell membrane</location>
    </subcellularLocation>
</comment>
<reference evidence="14" key="1">
    <citation type="submission" date="2020-07" db="EMBL/GenBank/DDBJ databases">
        <title>Multicomponent nature underlies the extraordinary mechanical properties of spider dragline silk.</title>
        <authorList>
            <person name="Kono N."/>
            <person name="Nakamura H."/>
            <person name="Mori M."/>
            <person name="Yoshida Y."/>
            <person name="Ohtoshi R."/>
            <person name="Malay A.D."/>
            <person name="Moran D.A.P."/>
            <person name="Tomita M."/>
            <person name="Numata K."/>
            <person name="Arakawa K."/>
        </authorList>
    </citation>
    <scope>NUCLEOTIDE SEQUENCE</scope>
</reference>
<dbReference type="GO" id="GO:0044231">
    <property type="term" value="C:host cell presynaptic membrane"/>
    <property type="evidence" value="ECO:0007669"/>
    <property type="project" value="UniProtKB-KW"/>
</dbReference>
<dbReference type="PROSITE" id="PS50088">
    <property type="entry name" value="ANK_REPEAT"/>
    <property type="match status" value="1"/>
</dbReference>
<keyword evidence="5" id="KW-1052">Target cell membrane</keyword>
<evidence type="ECO:0000256" key="2">
    <source>
        <dbReference type="ARBA" id="ARBA00004613"/>
    </source>
</evidence>
<dbReference type="Gene3D" id="1.25.40.20">
    <property type="entry name" value="Ankyrin repeat-containing domain"/>
    <property type="match status" value="1"/>
</dbReference>
<gene>
    <name evidence="14" type="primary">gwv_1107</name>
    <name evidence="14" type="ORF">TNCT_638731</name>
</gene>
<dbReference type="InterPro" id="IPR002110">
    <property type="entry name" value="Ankyrin_rpt"/>
</dbReference>
<dbReference type="SUPFAM" id="SSF48403">
    <property type="entry name" value="Ankyrin repeat"/>
    <property type="match status" value="1"/>
</dbReference>
<dbReference type="GO" id="GO:0005576">
    <property type="term" value="C:extracellular region"/>
    <property type="evidence" value="ECO:0007669"/>
    <property type="project" value="UniProtKB-SubCell"/>
</dbReference>
<feature type="transmembrane region" description="Helical" evidence="13">
    <location>
        <begin position="6"/>
        <end position="23"/>
    </location>
</feature>
<keyword evidence="8" id="KW-0677">Repeat</keyword>
<evidence type="ECO:0000256" key="5">
    <source>
        <dbReference type="ARBA" id="ARBA00022537"/>
    </source>
</evidence>
<evidence type="ECO:0000256" key="3">
    <source>
        <dbReference type="ARBA" id="ARBA00022483"/>
    </source>
</evidence>
<organism evidence="14 15">
    <name type="scientific">Trichonephila clavata</name>
    <name type="common">Joro spider</name>
    <name type="synonym">Nephila clavata</name>
    <dbReference type="NCBI Taxonomy" id="2740835"/>
    <lineage>
        <taxon>Eukaryota</taxon>
        <taxon>Metazoa</taxon>
        <taxon>Ecdysozoa</taxon>
        <taxon>Arthropoda</taxon>
        <taxon>Chelicerata</taxon>
        <taxon>Arachnida</taxon>
        <taxon>Araneae</taxon>
        <taxon>Araneomorphae</taxon>
        <taxon>Entelegynae</taxon>
        <taxon>Araneoidea</taxon>
        <taxon>Nephilidae</taxon>
        <taxon>Trichonephila</taxon>
    </lineage>
</organism>